<feature type="transmembrane region" description="Helical" evidence="9">
    <location>
        <begin position="130"/>
        <end position="150"/>
    </location>
</feature>
<dbReference type="GO" id="GO:0008982">
    <property type="term" value="F:protein-N(PI)-phosphohistidine-sugar phosphotransferase activity"/>
    <property type="evidence" value="ECO:0007669"/>
    <property type="project" value="UniProtKB-UniRule"/>
</dbReference>
<evidence type="ECO:0000256" key="6">
    <source>
        <dbReference type="ARBA" id="ARBA00022989"/>
    </source>
</evidence>
<keyword evidence="2 8" id="KW-0813">Transport</keyword>
<evidence type="ECO:0000256" key="5">
    <source>
        <dbReference type="ARBA" id="ARBA00022692"/>
    </source>
</evidence>
<evidence type="ECO:0000313" key="11">
    <source>
        <dbReference type="EMBL" id="HIU13526.1"/>
    </source>
</evidence>
<evidence type="ECO:0000259" key="10">
    <source>
        <dbReference type="PROSITE" id="PS51105"/>
    </source>
</evidence>
<feature type="transmembrane region" description="Helical" evidence="9">
    <location>
        <begin position="384"/>
        <end position="403"/>
    </location>
</feature>
<keyword evidence="3 8" id="KW-1003">Cell membrane</keyword>
<feature type="transmembrane region" description="Helical" evidence="9">
    <location>
        <begin position="68"/>
        <end position="89"/>
    </location>
</feature>
<dbReference type="PANTHER" id="PTHR33989">
    <property type="match status" value="1"/>
</dbReference>
<gene>
    <name evidence="11" type="ORF">IAD15_05595</name>
</gene>
<dbReference type="InterPro" id="IPR004501">
    <property type="entry name" value="PTS_EIIC_3"/>
</dbReference>
<evidence type="ECO:0000256" key="7">
    <source>
        <dbReference type="ARBA" id="ARBA00023136"/>
    </source>
</evidence>
<dbReference type="Proteomes" id="UP000824175">
    <property type="component" value="Unassembled WGS sequence"/>
</dbReference>
<evidence type="ECO:0000313" key="12">
    <source>
        <dbReference type="Proteomes" id="UP000824175"/>
    </source>
</evidence>
<dbReference type="PANTHER" id="PTHR33989:SF4">
    <property type="entry name" value="PTS SYSTEM N,N'-DIACETYLCHITOBIOSE-SPECIFIC EIIC COMPONENT"/>
    <property type="match status" value="1"/>
</dbReference>
<reference evidence="11" key="1">
    <citation type="submission" date="2020-10" db="EMBL/GenBank/DDBJ databases">
        <authorList>
            <person name="Gilroy R."/>
        </authorList>
    </citation>
    <scope>NUCLEOTIDE SEQUENCE</scope>
    <source>
        <strain evidence="11">CHK195-11698</strain>
    </source>
</reference>
<keyword evidence="4 8" id="KW-0762">Sugar transport</keyword>
<dbReference type="NCBIfam" id="TIGR00410">
    <property type="entry name" value="lacE"/>
    <property type="match status" value="1"/>
</dbReference>
<feature type="domain" description="PTS EIIC type-3" evidence="10">
    <location>
        <begin position="8"/>
        <end position="402"/>
    </location>
</feature>
<dbReference type="InterPro" id="IPR051088">
    <property type="entry name" value="PTS_Sugar-EIIC/EIIB"/>
</dbReference>
<evidence type="ECO:0000256" key="3">
    <source>
        <dbReference type="ARBA" id="ARBA00022475"/>
    </source>
</evidence>
<dbReference type="EMBL" id="DVMJ01000050">
    <property type="protein sequence ID" value="HIU13526.1"/>
    <property type="molecule type" value="Genomic_DNA"/>
</dbReference>
<dbReference type="GO" id="GO:0005886">
    <property type="term" value="C:plasma membrane"/>
    <property type="evidence" value="ECO:0007669"/>
    <property type="project" value="UniProtKB-SubCell"/>
</dbReference>
<comment type="function">
    <text evidence="8">The phosphoenolpyruvate-dependent sugar phosphotransferase system (PTS), a major carbohydrate active -transport system, catalyzes the phosphorylation of incoming sugar substrates concomitant with their translocation across the cell membrane.</text>
</comment>
<feature type="transmembrane region" description="Helical" evidence="9">
    <location>
        <begin position="170"/>
        <end position="189"/>
    </location>
</feature>
<keyword evidence="5 9" id="KW-0812">Transmembrane</keyword>
<comment type="subcellular location">
    <subcellularLocation>
        <location evidence="1">Cell membrane</location>
        <topology evidence="1">Multi-pass membrane protein</topology>
    </subcellularLocation>
</comment>
<dbReference type="GO" id="GO:0009401">
    <property type="term" value="P:phosphoenolpyruvate-dependent sugar phosphotransferase system"/>
    <property type="evidence" value="ECO:0007669"/>
    <property type="project" value="InterPro"/>
</dbReference>
<comment type="caution">
    <text evidence="11">The sequence shown here is derived from an EMBL/GenBank/DDBJ whole genome shotgun (WGS) entry which is preliminary data.</text>
</comment>
<dbReference type="InterPro" id="IPR003352">
    <property type="entry name" value="PTS_EIIC"/>
</dbReference>
<evidence type="ECO:0000256" key="2">
    <source>
        <dbReference type="ARBA" id="ARBA00022448"/>
    </source>
</evidence>
<evidence type="ECO:0000256" key="1">
    <source>
        <dbReference type="ARBA" id="ARBA00004651"/>
    </source>
</evidence>
<dbReference type="Pfam" id="PF02378">
    <property type="entry name" value="PTS_EIIC"/>
    <property type="match status" value="1"/>
</dbReference>
<dbReference type="AlphaFoldDB" id="A0A9D1L0X7"/>
<proteinExistence type="predicted"/>
<protein>
    <recommendedName>
        <fullName evidence="8">Permease IIC component</fullName>
    </recommendedName>
</protein>
<feature type="transmembrane region" description="Helical" evidence="9">
    <location>
        <begin position="270"/>
        <end position="297"/>
    </location>
</feature>
<accession>A0A9D1L0X7</accession>
<evidence type="ECO:0000256" key="8">
    <source>
        <dbReference type="PIRNR" id="PIRNR006351"/>
    </source>
</evidence>
<dbReference type="PIRSF" id="PIRSF006351">
    <property type="entry name" value="PTS_EIIC-Cellobiose"/>
    <property type="match status" value="1"/>
</dbReference>
<keyword evidence="7 8" id="KW-0472">Membrane</keyword>
<evidence type="ECO:0000256" key="9">
    <source>
        <dbReference type="SAM" id="Phobius"/>
    </source>
</evidence>
<reference evidence="11" key="2">
    <citation type="journal article" date="2021" name="PeerJ">
        <title>Extensive microbial diversity within the chicken gut microbiome revealed by metagenomics and culture.</title>
        <authorList>
            <person name="Gilroy R."/>
            <person name="Ravi A."/>
            <person name="Getino M."/>
            <person name="Pursley I."/>
            <person name="Horton D.L."/>
            <person name="Alikhan N.F."/>
            <person name="Baker D."/>
            <person name="Gharbi K."/>
            <person name="Hall N."/>
            <person name="Watson M."/>
            <person name="Adriaenssens E.M."/>
            <person name="Foster-Nyarko E."/>
            <person name="Jarju S."/>
            <person name="Secka A."/>
            <person name="Antonio M."/>
            <person name="Oren A."/>
            <person name="Chaudhuri R.R."/>
            <person name="La Ragione R."/>
            <person name="Hildebrand F."/>
            <person name="Pallen M.J."/>
        </authorList>
    </citation>
    <scope>NUCLEOTIDE SEQUENCE</scope>
    <source>
        <strain evidence="11">CHK195-11698</strain>
    </source>
</reference>
<dbReference type="GO" id="GO:1901264">
    <property type="term" value="P:carbohydrate derivative transport"/>
    <property type="evidence" value="ECO:0007669"/>
    <property type="project" value="TreeGrafter"/>
</dbReference>
<feature type="transmembrane region" description="Helical" evidence="9">
    <location>
        <begin position="231"/>
        <end position="250"/>
    </location>
</feature>
<name>A0A9D1L0X7_9FIRM</name>
<evidence type="ECO:0000256" key="4">
    <source>
        <dbReference type="ARBA" id="ARBA00022597"/>
    </source>
</evidence>
<dbReference type="InterPro" id="IPR004796">
    <property type="entry name" value="PTS_IIC_cello"/>
</dbReference>
<keyword evidence="6 9" id="KW-1133">Transmembrane helix</keyword>
<organism evidence="11 12">
    <name type="scientific">Candidatus Fimiplasma intestinipullorum</name>
    <dbReference type="NCBI Taxonomy" id="2840825"/>
    <lineage>
        <taxon>Bacteria</taxon>
        <taxon>Bacillati</taxon>
        <taxon>Bacillota</taxon>
        <taxon>Clostridia</taxon>
        <taxon>Eubacteriales</taxon>
        <taxon>Candidatus Fimiplasma</taxon>
    </lineage>
</organism>
<sequence length="421" mass="46208">MKNLVELIENKFVPLFVKIAQNRYLQAISAGFISTMSATVVGSIFTLICNFPITAWTNWLAKTGLNQILAIPTQATVDLLALYASFFIARSLAKSFDEDGTSAGFISLVNFFIVTGRTDGAYATNYLGAKGVFTAMIVAIVTARLFVFIVKKGWVIKLPDAVPPNITSSFKTLIPAAITITFFLVIAGLMKLTSYGNMHDLIFMTIQNSLMRFAGDSVVTWIFFNLIKNLLWFFGIHGGSIVGAIINPIYAPLSLENLALYNAGQDPVYIISGAFEMCFQCGGAGAMLGLVICMVWFSRSKQYKILGKLALPTAFFNINEPLTFGIPVVLNPIFLLPMLFCTPILATLTYLLMNIGILPIPIGATLPFTTPVFLYGFLQGSWILGVWQIICVVLSGLIWFPFFKIADRRAHDEEINSAVEG</sequence>
<dbReference type="PROSITE" id="PS51105">
    <property type="entry name" value="PTS_EIIC_TYPE_3"/>
    <property type="match status" value="1"/>
</dbReference>
<feature type="transmembrane region" description="Helical" evidence="9">
    <location>
        <begin position="24"/>
        <end position="48"/>
    </location>
</feature>